<dbReference type="GO" id="GO:0003677">
    <property type="term" value="F:DNA binding"/>
    <property type="evidence" value="ECO:0007669"/>
    <property type="project" value="UniProtKB-KW"/>
</dbReference>
<evidence type="ECO:0000256" key="2">
    <source>
        <dbReference type="ARBA" id="ARBA00023125"/>
    </source>
</evidence>
<dbReference type="KEGG" id="bvv:BHK69_28780"/>
<name>A0A1D7UBV8_9HYPH</name>
<dbReference type="PANTHER" id="PTHR33154">
    <property type="entry name" value="TRANSCRIPTIONAL REGULATOR, ARSR FAMILY"/>
    <property type="match status" value="1"/>
</dbReference>
<dbReference type="PROSITE" id="PS50987">
    <property type="entry name" value="HTH_ARSR_2"/>
    <property type="match status" value="1"/>
</dbReference>
<gene>
    <name evidence="5" type="ORF">BHK69_28780</name>
</gene>
<dbReference type="Gene3D" id="1.10.10.10">
    <property type="entry name" value="Winged helix-like DNA-binding domain superfamily/Winged helix DNA-binding domain"/>
    <property type="match status" value="1"/>
</dbReference>
<dbReference type="AlphaFoldDB" id="A0A1D7UBV8"/>
<dbReference type="PRINTS" id="PR00778">
    <property type="entry name" value="HTHARSR"/>
</dbReference>
<feature type="domain" description="HTH arsR-type" evidence="4">
    <location>
        <begin position="6"/>
        <end position="99"/>
    </location>
</feature>
<dbReference type="Proteomes" id="UP000094969">
    <property type="component" value="Chromosome"/>
</dbReference>
<dbReference type="EMBL" id="CP017147">
    <property type="protein sequence ID" value="AOO84863.1"/>
    <property type="molecule type" value="Genomic_DNA"/>
</dbReference>
<dbReference type="InterPro" id="IPR051081">
    <property type="entry name" value="HTH_MetalResp_TranReg"/>
</dbReference>
<reference evidence="5 6" key="1">
    <citation type="journal article" date="2015" name="Antonie Van Leeuwenhoek">
        <title>Bosea vaviloviae sp. nov., a new species of slow-growing rhizobia isolated from nodules of the relict species Vavilovia formosa (Stev.) Fed.</title>
        <authorList>
            <person name="Safronova V.I."/>
            <person name="Kuznetsova I.G."/>
            <person name="Sazanova A.L."/>
            <person name="Kimeklis A.K."/>
            <person name="Belimov A.A."/>
            <person name="Andronov E.E."/>
            <person name="Pinaev A.G."/>
            <person name="Chizhevskaya E.P."/>
            <person name="Pukhaev A.R."/>
            <person name="Popov K.P."/>
            <person name="Willems A."/>
            <person name="Tikhonovich I.A."/>
        </authorList>
    </citation>
    <scope>NUCLEOTIDE SEQUENCE [LARGE SCALE GENOMIC DNA]</scope>
    <source>
        <strain evidence="5 6">Vaf18</strain>
    </source>
</reference>
<sequence length="101" mass="11353">MRHARLPASEEIAIEDVFHALSDPFRLEIVCRLAAEGEASCQALEGDRPKSSVSHHFRVLREAGLIRTRNEGATRMNALRREDIERRFPGLLSCVLSARAD</sequence>
<evidence type="ECO:0000256" key="1">
    <source>
        <dbReference type="ARBA" id="ARBA00023015"/>
    </source>
</evidence>
<dbReference type="STRING" id="1526658.BHK69_28780"/>
<keyword evidence="6" id="KW-1185">Reference proteome</keyword>
<organism evidence="5 6">
    <name type="scientific">Bosea vaviloviae</name>
    <dbReference type="NCBI Taxonomy" id="1526658"/>
    <lineage>
        <taxon>Bacteria</taxon>
        <taxon>Pseudomonadati</taxon>
        <taxon>Pseudomonadota</taxon>
        <taxon>Alphaproteobacteria</taxon>
        <taxon>Hyphomicrobiales</taxon>
        <taxon>Boseaceae</taxon>
        <taxon>Bosea</taxon>
    </lineage>
</organism>
<dbReference type="PANTHER" id="PTHR33154:SF12">
    <property type="entry name" value="TRANSCRIPTIONAL REGULATORY PROTEIN"/>
    <property type="match status" value="1"/>
</dbReference>
<evidence type="ECO:0000259" key="4">
    <source>
        <dbReference type="PROSITE" id="PS50987"/>
    </source>
</evidence>
<dbReference type="GO" id="GO:0003700">
    <property type="term" value="F:DNA-binding transcription factor activity"/>
    <property type="evidence" value="ECO:0007669"/>
    <property type="project" value="InterPro"/>
</dbReference>
<dbReference type="CDD" id="cd00090">
    <property type="entry name" value="HTH_ARSR"/>
    <property type="match status" value="1"/>
</dbReference>
<dbReference type="InterPro" id="IPR036388">
    <property type="entry name" value="WH-like_DNA-bd_sf"/>
</dbReference>
<evidence type="ECO:0000313" key="6">
    <source>
        <dbReference type="Proteomes" id="UP000094969"/>
    </source>
</evidence>
<evidence type="ECO:0000313" key="5">
    <source>
        <dbReference type="EMBL" id="AOO84863.1"/>
    </source>
</evidence>
<keyword evidence="1" id="KW-0805">Transcription regulation</keyword>
<protein>
    <submittedName>
        <fullName evidence="5">Transcriptional regulator</fullName>
    </submittedName>
</protein>
<dbReference type="InterPro" id="IPR011991">
    <property type="entry name" value="ArsR-like_HTH"/>
</dbReference>
<dbReference type="Pfam" id="PF12840">
    <property type="entry name" value="HTH_20"/>
    <property type="match status" value="1"/>
</dbReference>
<keyword evidence="3" id="KW-0804">Transcription</keyword>
<accession>A0A1D7UBV8</accession>
<dbReference type="InterPro" id="IPR001845">
    <property type="entry name" value="HTH_ArsR_DNA-bd_dom"/>
</dbReference>
<dbReference type="NCBIfam" id="NF033788">
    <property type="entry name" value="HTH_metalloreg"/>
    <property type="match status" value="1"/>
</dbReference>
<dbReference type="SUPFAM" id="SSF46785">
    <property type="entry name" value="Winged helix' DNA-binding domain"/>
    <property type="match status" value="1"/>
</dbReference>
<proteinExistence type="predicted"/>
<keyword evidence="2" id="KW-0238">DNA-binding</keyword>
<dbReference type="OrthoDB" id="7192471at2"/>
<dbReference type="SMART" id="SM00418">
    <property type="entry name" value="HTH_ARSR"/>
    <property type="match status" value="1"/>
</dbReference>
<dbReference type="InterPro" id="IPR036390">
    <property type="entry name" value="WH_DNA-bd_sf"/>
</dbReference>
<evidence type="ECO:0000256" key="3">
    <source>
        <dbReference type="ARBA" id="ARBA00023163"/>
    </source>
</evidence>